<accession>A0ABM9W7T1</accession>
<feature type="transmembrane region" description="Helical" evidence="1">
    <location>
        <begin position="52"/>
        <end position="74"/>
    </location>
</feature>
<gene>
    <name evidence="2" type="ORF">SSPH_03897</name>
</gene>
<reference evidence="2 3" key="1">
    <citation type="submission" date="2016-01" db="EMBL/GenBank/DDBJ databases">
        <authorList>
            <person name="Brown R."/>
        </authorList>
    </citation>
    <scope>NUCLEOTIDE SEQUENCE [LARGE SCALE GENOMIC DNA]</scope>
    <source>
        <strain evidence="2">Sporomusa sphaeroides DSM 2875</strain>
    </source>
</reference>
<keyword evidence="1" id="KW-1133">Transmembrane helix</keyword>
<dbReference type="RefSeq" id="WP_075757276.1">
    <property type="nucleotide sequence ID" value="NZ_CP146991.1"/>
</dbReference>
<evidence type="ECO:0008006" key="4">
    <source>
        <dbReference type="Google" id="ProtNLM"/>
    </source>
</evidence>
<sequence>MNKDKPLLAAIIGGLSTISAEIISRIMLALGIGQYSIYLLDSLILTMNRPNFFLGLYINFVIGGLVGLIFYYLIKCIGQANLIVKGAFVGMLATTIAEMIFSSVIEGTHIPLRPIGDYYLHIVGSAGFGLTMGIAFKAYIFFKDTAGSSSN</sequence>
<feature type="transmembrane region" description="Helical" evidence="1">
    <location>
        <begin position="118"/>
        <end position="142"/>
    </location>
</feature>
<comment type="caution">
    <text evidence="2">The sequence shown here is derived from an EMBL/GenBank/DDBJ whole genome shotgun (WGS) entry which is preliminary data.</text>
</comment>
<dbReference type="Proteomes" id="UP000245702">
    <property type="component" value="Unassembled WGS sequence"/>
</dbReference>
<dbReference type="EMBL" id="FCOW01000030">
    <property type="protein sequence ID" value="CVK21213.1"/>
    <property type="molecule type" value="Genomic_DNA"/>
</dbReference>
<organism evidence="2 3">
    <name type="scientific">Sporomusa sphaeroides DSM 2875</name>
    <dbReference type="NCBI Taxonomy" id="1337886"/>
    <lineage>
        <taxon>Bacteria</taxon>
        <taxon>Bacillati</taxon>
        <taxon>Bacillota</taxon>
        <taxon>Negativicutes</taxon>
        <taxon>Selenomonadales</taxon>
        <taxon>Sporomusaceae</taxon>
        <taxon>Sporomusa</taxon>
    </lineage>
</organism>
<protein>
    <recommendedName>
        <fullName evidence="4">Fluoride ion transporter CrcB</fullName>
    </recommendedName>
</protein>
<evidence type="ECO:0000256" key="1">
    <source>
        <dbReference type="SAM" id="Phobius"/>
    </source>
</evidence>
<keyword evidence="1" id="KW-0812">Transmembrane</keyword>
<feature type="transmembrane region" description="Helical" evidence="1">
    <location>
        <begin position="86"/>
        <end position="106"/>
    </location>
</feature>
<name>A0ABM9W7T1_9FIRM</name>
<evidence type="ECO:0000313" key="3">
    <source>
        <dbReference type="Proteomes" id="UP000245702"/>
    </source>
</evidence>
<evidence type="ECO:0000313" key="2">
    <source>
        <dbReference type="EMBL" id="CVK21213.1"/>
    </source>
</evidence>
<keyword evidence="3" id="KW-1185">Reference proteome</keyword>
<proteinExistence type="predicted"/>
<feature type="transmembrane region" description="Helical" evidence="1">
    <location>
        <begin position="7"/>
        <end position="32"/>
    </location>
</feature>
<keyword evidence="1" id="KW-0472">Membrane</keyword>